<keyword evidence="4 13" id="KW-0812">Transmembrane</keyword>
<evidence type="ECO:0000256" key="1">
    <source>
        <dbReference type="ARBA" id="ARBA00004141"/>
    </source>
</evidence>
<dbReference type="RefSeq" id="WP_008062786.1">
    <property type="nucleotide sequence ID" value="NZ_AFHG01000052.1"/>
</dbReference>
<evidence type="ECO:0000256" key="5">
    <source>
        <dbReference type="ARBA" id="ARBA00022801"/>
    </source>
</evidence>
<dbReference type="FunFam" id="3.90.550.10:FF:000164">
    <property type="entry name" value="Beta-(1-3)-glucosyl transferase"/>
    <property type="match status" value="1"/>
</dbReference>
<feature type="transmembrane region" description="Helical" evidence="13">
    <location>
        <begin position="338"/>
        <end position="357"/>
    </location>
</feature>
<name>F5REU0_METUF</name>
<dbReference type="PANTHER" id="PTHR43867:SF4">
    <property type="entry name" value="BETA-(1-3)-GLUCOSYL TRANSFERASE"/>
    <property type="match status" value="1"/>
</dbReference>
<dbReference type="OrthoDB" id="9806824at2"/>
<dbReference type="Pfam" id="PF00332">
    <property type="entry name" value="Glyco_hydro_17"/>
    <property type="match status" value="1"/>
</dbReference>
<dbReference type="InterPro" id="IPR029044">
    <property type="entry name" value="Nucleotide-diphossugar_trans"/>
</dbReference>
<dbReference type="InterPro" id="IPR000490">
    <property type="entry name" value="Glyco_hydro_17"/>
</dbReference>
<keyword evidence="3 14" id="KW-0808">Transferase</keyword>
<evidence type="ECO:0000256" key="8">
    <source>
        <dbReference type="ARBA" id="ARBA00023136"/>
    </source>
</evidence>
<evidence type="ECO:0000256" key="4">
    <source>
        <dbReference type="ARBA" id="ARBA00022692"/>
    </source>
</evidence>
<comment type="catalytic activity">
    <reaction evidence="9">
        <text>a 1,2-diacyl-sn-glycerol + UDP-alpha-D-glucose = a 1,2-diacyl-3-O-(beta-D-glucopyranosyl)-sn-glycerol + UDP + H(+)</text>
        <dbReference type="Rhea" id="RHEA:17285"/>
        <dbReference type="ChEBI" id="CHEBI:15378"/>
        <dbReference type="ChEBI" id="CHEBI:17815"/>
        <dbReference type="ChEBI" id="CHEBI:58223"/>
        <dbReference type="ChEBI" id="CHEBI:58885"/>
        <dbReference type="ChEBI" id="CHEBI:75799"/>
        <dbReference type="EC" id="2.4.1.336"/>
    </reaction>
</comment>
<keyword evidence="8 13" id="KW-0472">Membrane</keyword>
<gene>
    <name evidence="14" type="ORF">METUNv1_02815</name>
</gene>
<keyword evidence="5" id="KW-0378">Hydrolase</keyword>
<proteinExistence type="predicted"/>
<feature type="transmembrane region" description="Helical" evidence="13">
    <location>
        <begin position="369"/>
        <end position="395"/>
    </location>
</feature>
<dbReference type="AlphaFoldDB" id="F5REU0"/>
<evidence type="ECO:0000256" key="9">
    <source>
        <dbReference type="ARBA" id="ARBA00053004"/>
    </source>
</evidence>
<feature type="transmembrane region" description="Helical" evidence="13">
    <location>
        <begin position="309"/>
        <end position="326"/>
    </location>
</feature>
<evidence type="ECO:0000313" key="15">
    <source>
        <dbReference type="Proteomes" id="UP000005019"/>
    </source>
</evidence>
<dbReference type="GO" id="GO:0005886">
    <property type="term" value="C:plasma membrane"/>
    <property type="evidence" value="ECO:0007669"/>
    <property type="project" value="TreeGrafter"/>
</dbReference>
<feature type="transmembrane region" description="Helical" evidence="13">
    <location>
        <begin position="677"/>
        <end position="700"/>
    </location>
</feature>
<dbReference type="Gene3D" id="3.20.20.80">
    <property type="entry name" value="Glycosidases"/>
    <property type="match status" value="1"/>
</dbReference>
<feature type="transmembrane region" description="Helical" evidence="13">
    <location>
        <begin position="706"/>
        <end position="725"/>
    </location>
</feature>
<dbReference type="GO" id="GO:0016758">
    <property type="term" value="F:hexosyltransferase activity"/>
    <property type="evidence" value="ECO:0007669"/>
    <property type="project" value="TreeGrafter"/>
</dbReference>
<organism evidence="14 15">
    <name type="scientific">Methyloversatilis universalis (strain ATCC BAA-1314 / DSM 25237 / JCM 13912 / CCUG 52030 / FAM5)</name>
    <dbReference type="NCBI Taxonomy" id="1000565"/>
    <lineage>
        <taxon>Bacteria</taxon>
        <taxon>Pseudomonadati</taxon>
        <taxon>Pseudomonadota</taxon>
        <taxon>Betaproteobacteria</taxon>
        <taxon>Nitrosomonadales</taxon>
        <taxon>Sterolibacteriaceae</taxon>
        <taxon>Methyloversatilis</taxon>
    </lineage>
</organism>
<dbReference type="InterPro" id="IPR050321">
    <property type="entry name" value="Glycosyltr_2/OpgH_subfam"/>
</dbReference>
<evidence type="ECO:0000256" key="12">
    <source>
        <dbReference type="ARBA" id="ARBA00078564"/>
    </source>
</evidence>
<reference evidence="14 15" key="1">
    <citation type="journal article" date="2011" name="J. Bacteriol.">
        <title>Genome sequence of Methyloversatilis universalis FAM5T, a methylotrophic representative of the order Rhodocyclales.</title>
        <authorList>
            <person name="Kittichotirat W."/>
            <person name="Good N.M."/>
            <person name="Hall R."/>
            <person name="Bringel F."/>
            <person name="Lajus A."/>
            <person name="Medigue C."/>
            <person name="Smalley N.E."/>
            <person name="Beck D."/>
            <person name="Bumgarner R."/>
            <person name="Vuilleumier S."/>
            <person name="Kalyuzhnaya M.G."/>
        </authorList>
    </citation>
    <scope>NUCLEOTIDE SEQUENCE [LARGE SCALE GENOMIC DNA]</scope>
    <source>
        <strain evidence="15">ATCC BAA-1314 / JCM 13912 / FAM5</strain>
    </source>
</reference>
<keyword evidence="15" id="KW-1185">Reference proteome</keyword>
<dbReference type="GO" id="GO:0004553">
    <property type="term" value="F:hydrolase activity, hydrolyzing O-glycosyl compounds"/>
    <property type="evidence" value="ECO:0007669"/>
    <property type="project" value="InterPro"/>
</dbReference>
<comment type="caution">
    <text evidence="14">The sequence shown here is derived from an EMBL/GenBank/DDBJ whole genome shotgun (WGS) entry which is preliminary data.</text>
</comment>
<evidence type="ECO:0000256" key="2">
    <source>
        <dbReference type="ARBA" id="ARBA00022676"/>
    </source>
</evidence>
<evidence type="ECO:0000313" key="14">
    <source>
        <dbReference type="EMBL" id="EGK71421.1"/>
    </source>
</evidence>
<dbReference type="SUPFAM" id="SSF53448">
    <property type="entry name" value="Nucleotide-diphospho-sugar transferases"/>
    <property type="match status" value="1"/>
</dbReference>
<dbReference type="Proteomes" id="UP000005019">
    <property type="component" value="Unassembled WGS sequence"/>
</dbReference>
<dbReference type="eggNOG" id="COG1215">
    <property type="taxonomic scope" value="Bacteria"/>
</dbReference>
<sequence length="857" mass="96281">MIALLIAGGVAAAHFALWAVSNRPVSVIEPLDYIDGFSYSPYRRDQTPLKGKYPSYADIEADMKQLGGIAHRIRTYNSTENPEVSDLARQFDLKVTAGAWLDRNKEKNRREIGAVLADARLHDNIDRIIVGNEVLLRDDLTFPEMYAYLDEVRNATDLPVSTAEPWHVWLKNPELADHVDFLAVHLLPYHEGVPVEKAVDYAMARYLELVEAFPGRAILISEIGWPSKGPTLQAAVASEQNQARFVREFLHRALCKNIDYFLIEAYDQPWKIDIEGWAGAYWGMFNADRELKFPLEGTVDRNSGWMDDALLATVFALVPMLLLCLVQRGMSVGGQLWMCVLVQSCVTAIVIAARLPADYYFTLRDLTALVGLVFGVVLTAGVLLTNGFEFAEVFFKPRWRRAYKPAEPLPPEQQPFVSVHLACCNEPPDMVIATIDSLAAMDYQNFEVIVVDNNTKDEALWKPVEARMAELGPRFRFFHLPQWPGFKAGALNFAMKQIDPRTEVVGVVDADYVVTPDWLSALVPHFRDQKVAVVQAPQAHREWERHFFKRMCNWEFDGFFRIGMHHRHERNALIQHGTMTLVRRARLEESGNWSEWCICEDTELGLRLLERGDELRYIDRVFGRGLTPASFAALKSQRFRWAFGAMQIMKGHWHALVGKSQLTAGQRYHFITGWFSWFGDALQFMFALGAIGWTAAMLIWPKMFSLPVTIMLAPVLGLLVAKAAMGPILYRRAMDCPWADIAGASLVSLGLSHAIARGIIAGLTHKRGVFLRTAKGKAEGGLAKFFQPIREEMYLLLALLSAGGAMLALRGTDSVEVLLWVTMLGLQSLPYWAALACQFIAQLPEKPAPASAKAQVA</sequence>
<evidence type="ECO:0000256" key="13">
    <source>
        <dbReference type="SAM" id="Phobius"/>
    </source>
</evidence>
<keyword evidence="2" id="KW-0328">Glycosyltransferase</keyword>
<accession>F5REU0</accession>
<dbReference type="Pfam" id="PF13641">
    <property type="entry name" value="Glyco_tranf_2_3"/>
    <property type="match status" value="1"/>
</dbReference>
<dbReference type="STRING" id="1000565.METUNv1_02815"/>
<keyword evidence="7 13" id="KW-1133">Transmembrane helix</keyword>
<evidence type="ECO:0000256" key="7">
    <source>
        <dbReference type="ARBA" id="ARBA00022989"/>
    </source>
</evidence>
<dbReference type="eggNOG" id="COG5309">
    <property type="taxonomic scope" value="Bacteria"/>
</dbReference>
<keyword evidence="6" id="KW-0460">Magnesium</keyword>
<evidence type="ECO:0000256" key="10">
    <source>
        <dbReference type="ARBA" id="ARBA00066964"/>
    </source>
</evidence>
<dbReference type="EC" id="2.4.1.336" evidence="10"/>
<dbReference type="GO" id="GO:0005975">
    <property type="term" value="P:carbohydrate metabolic process"/>
    <property type="evidence" value="ECO:0007669"/>
    <property type="project" value="InterPro"/>
</dbReference>
<dbReference type="EMBL" id="AFHG01000052">
    <property type="protein sequence ID" value="EGK71421.1"/>
    <property type="molecule type" value="Genomic_DNA"/>
</dbReference>
<evidence type="ECO:0000256" key="3">
    <source>
        <dbReference type="ARBA" id="ARBA00022679"/>
    </source>
</evidence>
<evidence type="ECO:0000256" key="11">
    <source>
        <dbReference type="ARBA" id="ARBA00068721"/>
    </source>
</evidence>
<dbReference type="PANTHER" id="PTHR43867">
    <property type="entry name" value="CELLULOSE SYNTHASE CATALYTIC SUBUNIT A [UDP-FORMING]"/>
    <property type="match status" value="1"/>
</dbReference>
<dbReference type="Gene3D" id="3.90.550.10">
    <property type="entry name" value="Spore Coat Polysaccharide Biosynthesis Protein SpsA, Chain A"/>
    <property type="match status" value="1"/>
</dbReference>
<dbReference type="InterPro" id="IPR017853">
    <property type="entry name" value="GH"/>
</dbReference>
<evidence type="ECO:0000256" key="6">
    <source>
        <dbReference type="ARBA" id="ARBA00022842"/>
    </source>
</evidence>
<dbReference type="SUPFAM" id="SSF51445">
    <property type="entry name" value="(Trans)glycosidases"/>
    <property type="match status" value="1"/>
</dbReference>
<comment type="subcellular location">
    <subcellularLocation>
        <location evidence="1">Membrane</location>
        <topology evidence="1">Multi-pass membrane protein</topology>
    </subcellularLocation>
</comment>
<protein>
    <recommendedName>
        <fullName evidence="11">Beta-monoglucosyldiacylglycerol synthase</fullName>
        <ecNumber evidence="10">2.4.1.336</ecNumber>
    </recommendedName>
    <alternativeName>
        <fullName evidence="12">UDP-glucose:1,2-diacylglycerol 3-beta-D-glucosyltransferase</fullName>
    </alternativeName>
</protein>